<dbReference type="Pfam" id="PF03283">
    <property type="entry name" value="PAE"/>
    <property type="match status" value="1"/>
</dbReference>
<evidence type="ECO:0000256" key="3">
    <source>
        <dbReference type="ARBA" id="ARBA00005784"/>
    </source>
</evidence>
<evidence type="ECO:0000256" key="4">
    <source>
        <dbReference type="ARBA" id="ARBA00022512"/>
    </source>
</evidence>
<evidence type="ECO:0000259" key="6">
    <source>
        <dbReference type="Pfam" id="PF00270"/>
    </source>
</evidence>
<dbReference type="PANTHER" id="PTHR47835:SF3">
    <property type="entry name" value="HELICASE FOR MEIOSIS 1"/>
    <property type="match status" value="1"/>
</dbReference>
<dbReference type="InterPro" id="IPR011545">
    <property type="entry name" value="DEAD/DEAH_box_helicase_dom"/>
</dbReference>
<evidence type="ECO:0000256" key="1">
    <source>
        <dbReference type="ARBA" id="ARBA00003534"/>
    </source>
</evidence>
<proteinExistence type="inferred from homology"/>
<name>A0AAP0Q055_9MAGN</name>
<dbReference type="GO" id="GO:0043138">
    <property type="term" value="F:3'-5' DNA helicase activity"/>
    <property type="evidence" value="ECO:0007669"/>
    <property type="project" value="UniProtKB-EC"/>
</dbReference>
<reference evidence="7 8" key="1">
    <citation type="submission" date="2024-01" db="EMBL/GenBank/DDBJ databases">
        <title>Genome assemblies of Stephania.</title>
        <authorList>
            <person name="Yang L."/>
        </authorList>
    </citation>
    <scope>NUCLEOTIDE SEQUENCE [LARGE SCALE GENOMIC DNA]</scope>
    <source>
        <strain evidence="7">YNDBR</strain>
        <tissue evidence="7">Leaf</tissue>
    </source>
</reference>
<keyword evidence="5" id="KW-0961">Cell wall biogenesis/degradation</keyword>
<feature type="domain" description="DEAD/DEAH-box helicase" evidence="6">
    <location>
        <begin position="57"/>
        <end position="96"/>
    </location>
</feature>
<dbReference type="InterPro" id="IPR004963">
    <property type="entry name" value="PAE/NOTUM"/>
</dbReference>
<dbReference type="InterPro" id="IPR027417">
    <property type="entry name" value="P-loop_NTPase"/>
</dbReference>
<dbReference type="GO" id="GO:0005524">
    <property type="term" value="F:ATP binding"/>
    <property type="evidence" value="ECO:0007669"/>
    <property type="project" value="InterPro"/>
</dbReference>
<keyword evidence="5" id="KW-0964">Secreted</keyword>
<dbReference type="EMBL" id="JBBNAF010000002">
    <property type="protein sequence ID" value="KAK9162892.1"/>
    <property type="molecule type" value="Genomic_DNA"/>
</dbReference>
<keyword evidence="4 5" id="KW-0134">Cell wall</keyword>
<comment type="function">
    <text evidence="1 5">Hydrolyzes acetyl esters in homogalacturonan regions of pectin. In type I primary cell wall, galacturonic acid residues of pectin can be acetylated at the O-2 and O-3 positions. Decreasing the degree of acetylation of pectin gels in vitro alters their physical properties.</text>
</comment>
<dbReference type="SUPFAM" id="SSF52540">
    <property type="entry name" value="P-loop containing nucleoside triphosphate hydrolases"/>
    <property type="match status" value="1"/>
</dbReference>
<dbReference type="EC" id="3.1.1.-" evidence="5"/>
<dbReference type="GO" id="GO:0016787">
    <property type="term" value="F:hydrolase activity"/>
    <property type="evidence" value="ECO:0007669"/>
    <property type="project" value="UniProtKB-KW"/>
</dbReference>
<evidence type="ECO:0000313" key="7">
    <source>
        <dbReference type="EMBL" id="KAK9162892.1"/>
    </source>
</evidence>
<dbReference type="Pfam" id="PF00270">
    <property type="entry name" value="DEAD"/>
    <property type="match status" value="1"/>
</dbReference>
<keyword evidence="8" id="KW-1185">Reference proteome</keyword>
<accession>A0AAP0Q055</accession>
<dbReference type="AlphaFoldDB" id="A0AAP0Q055"/>
<dbReference type="InterPro" id="IPR052247">
    <property type="entry name" value="Meiotic_Crossover_Helicase"/>
</dbReference>
<sequence>MTTLSAMARLLAIKSEHHISERGYNEIIKFMKDCLPNDNSLVEDFYATKRLMYFNSLQSKCFARCFLSDINMVISAPTGSGKTVLFELCILRLLSRFLSQDGKFNHVKGTLKDFHLLNDQRGASLEVIVNNLKMLARNPEMNYCALARVRFIVVPATIPYVEDLDTGLKSSIEKKLRGESMTLSVGDWFFDRVGVSAIDCTYPCDNTCHNLVFK</sequence>
<dbReference type="GO" id="GO:0003676">
    <property type="term" value="F:nucleic acid binding"/>
    <property type="evidence" value="ECO:0007669"/>
    <property type="project" value="InterPro"/>
</dbReference>
<comment type="subcellular location">
    <subcellularLocation>
        <location evidence="2 5">Secreted</location>
        <location evidence="2 5">Cell wall</location>
    </subcellularLocation>
</comment>
<gene>
    <name evidence="7" type="ORF">Syun_003794</name>
</gene>
<keyword evidence="5" id="KW-0378">Hydrolase</keyword>
<protein>
    <recommendedName>
        <fullName evidence="5">Pectin acetylesterase</fullName>
        <ecNumber evidence="5">3.1.1.-</ecNumber>
    </recommendedName>
</protein>
<evidence type="ECO:0000256" key="2">
    <source>
        <dbReference type="ARBA" id="ARBA00004191"/>
    </source>
</evidence>
<comment type="similarity">
    <text evidence="3 5">Belongs to the pectinacetylesterase family.</text>
</comment>
<dbReference type="Gene3D" id="3.40.50.300">
    <property type="entry name" value="P-loop containing nucleotide triphosphate hydrolases"/>
    <property type="match status" value="2"/>
</dbReference>
<evidence type="ECO:0000256" key="5">
    <source>
        <dbReference type="RuleBase" id="RU363114"/>
    </source>
</evidence>
<evidence type="ECO:0000313" key="8">
    <source>
        <dbReference type="Proteomes" id="UP001420932"/>
    </source>
</evidence>
<organism evidence="7 8">
    <name type="scientific">Stephania yunnanensis</name>
    <dbReference type="NCBI Taxonomy" id="152371"/>
    <lineage>
        <taxon>Eukaryota</taxon>
        <taxon>Viridiplantae</taxon>
        <taxon>Streptophyta</taxon>
        <taxon>Embryophyta</taxon>
        <taxon>Tracheophyta</taxon>
        <taxon>Spermatophyta</taxon>
        <taxon>Magnoliopsida</taxon>
        <taxon>Ranunculales</taxon>
        <taxon>Menispermaceae</taxon>
        <taxon>Menispermoideae</taxon>
        <taxon>Cissampelideae</taxon>
        <taxon>Stephania</taxon>
    </lineage>
</organism>
<dbReference type="PANTHER" id="PTHR47835">
    <property type="entry name" value="HFM1, ATP DEPENDENT DNA HELICASE HOMOLOG"/>
    <property type="match status" value="1"/>
</dbReference>
<comment type="caution">
    <text evidence="7">The sequence shown here is derived from an EMBL/GenBank/DDBJ whole genome shotgun (WGS) entry which is preliminary data.</text>
</comment>
<dbReference type="Proteomes" id="UP001420932">
    <property type="component" value="Unassembled WGS sequence"/>
</dbReference>